<dbReference type="GO" id="GO:1990362">
    <property type="term" value="F:butanol dehydrogenase (NAD+) activity"/>
    <property type="evidence" value="ECO:0007669"/>
    <property type="project" value="InterPro"/>
</dbReference>
<gene>
    <name evidence="4" type="ORF">D2962_12590</name>
</gene>
<keyword evidence="5" id="KW-1185">Reference proteome</keyword>
<dbReference type="GO" id="GO:0046872">
    <property type="term" value="F:metal ion binding"/>
    <property type="evidence" value="ECO:0007669"/>
    <property type="project" value="InterPro"/>
</dbReference>
<dbReference type="GO" id="GO:1990002">
    <property type="term" value="F:methylglyoxal reductase (NADPH) (acetol producing) activity"/>
    <property type="evidence" value="ECO:0007669"/>
    <property type="project" value="TreeGrafter"/>
</dbReference>
<evidence type="ECO:0000259" key="2">
    <source>
        <dbReference type="Pfam" id="PF00465"/>
    </source>
</evidence>
<dbReference type="GO" id="GO:0008106">
    <property type="term" value="F:alcohol dehydrogenase (NADP+) activity"/>
    <property type="evidence" value="ECO:0007669"/>
    <property type="project" value="TreeGrafter"/>
</dbReference>
<feature type="domain" description="Fe-containing alcohol dehydrogenase-like C-terminal" evidence="3">
    <location>
        <begin position="188"/>
        <end position="386"/>
    </location>
</feature>
<feature type="domain" description="Alcohol dehydrogenase iron-type/glycerol dehydrogenase GldA" evidence="2">
    <location>
        <begin position="9"/>
        <end position="177"/>
    </location>
</feature>
<dbReference type="InterPro" id="IPR001670">
    <property type="entry name" value="ADH_Fe/GldA"/>
</dbReference>
<evidence type="ECO:0000313" key="4">
    <source>
        <dbReference type="EMBL" id="AYO31325.1"/>
    </source>
</evidence>
<dbReference type="PROSITE" id="PS00913">
    <property type="entry name" value="ADH_IRON_1"/>
    <property type="match status" value="1"/>
</dbReference>
<dbReference type="KEGG" id="bacg:D2962_12590"/>
<accession>A0A3G2R7H1</accession>
<dbReference type="SUPFAM" id="SSF56796">
    <property type="entry name" value="Dehydroquinate synthase-like"/>
    <property type="match status" value="1"/>
</dbReference>
<evidence type="ECO:0000259" key="3">
    <source>
        <dbReference type="Pfam" id="PF25137"/>
    </source>
</evidence>
<evidence type="ECO:0000256" key="1">
    <source>
        <dbReference type="ARBA" id="ARBA00023002"/>
    </source>
</evidence>
<name>A0A3G2R7H1_9FIRM</name>
<sequence length="390" mass="44086">MENFIYCNPTKILFGKGQIFNLGSEIKNYSNKILFVYGGESIRKNGVYNEVLKQLNRYNIIFFELSGVVPNPRISLIKKGIEICREKGIGFILAVGGGSTIDTAKTIAAAVKYDGDPWDLFVKRIPIKEALPIGTVLTIAATGSEMNDTAVITNWEKHEKRMISAEALYPKFSILDPECTYTVPNNQTVFGSIDIMIHLLEQYFHHDQETMVQDVLCEGLLKTVIKYLTMALKDPEDYNARANLMWASSLALNGLIGSGVISDWTTHRIGQEISAIYDIPHGESLAIVWPHWAKYVMEEGYGKFKQYATNVWGANDEHKTDKEIAIEGIDMTEKFFSKMGVGYRLNYLKIYEKDIEIIAGKVVEPGPVGNFKKLYKEDVIQILKKCFYKD</sequence>
<dbReference type="GO" id="GO:0005829">
    <property type="term" value="C:cytosol"/>
    <property type="evidence" value="ECO:0007669"/>
    <property type="project" value="TreeGrafter"/>
</dbReference>
<evidence type="ECO:0000313" key="5">
    <source>
        <dbReference type="Proteomes" id="UP000280960"/>
    </source>
</evidence>
<dbReference type="AlphaFoldDB" id="A0A3G2R7H1"/>
<dbReference type="InterPro" id="IPR056798">
    <property type="entry name" value="ADH_Fe_C"/>
</dbReference>
<keyword evidence="1" id="KW-0560">Oxidoreductase</keyword>
<reference evidence="4 5" key="1">
    <citation type="submission" date="2018-10" db="EMBL/GenBank/DDBJ databases">
        <authorList>
            <person name="Zhang X."/>
        </authorList>
    </citation>
    <scope>NUCLEOTIDE SEQUENCE [LARGE SCALE GENOMIC DNA]</scope>
    <source>
        <strain evidence="4 5">SK-G1</strain>
    </source>
</reference>
<dbReference type="RefSeq" id="WP_122015166.1">
    <property type="nucleotide sequence ID" value="NZ_CP033169.1"/>
</dbReference>
<dbReference type="PANTHER" id="PTHR43633:SF1">
    <property type="entry name" value="ALCOHOL DEHYDROGENASE YQHD"/>
    <property type="match status" value="1"/>
</dbReference>
<dbReference type="Pfam" id="PF00465">
    <property type="entry name" value="Fe-ADH"/>
    <property type="match status" value="1"/>
</dbReference>
<dbReference type="CDD" id="cd08187">
    <property type="entry name" value="BDH"/>
    <property type="match status" value="1"/>
</dbReference>
<proteinExistence type="predicted"/>
<dbReference type="Gene3D" id="3.40.50.1970">
    <property type="match status" value="1"/>
</dbReference>
<dbReference type="InterPro" id="IPR018211">
    <property type="entry name" value="ADH_Fe_CS"/>
</dbReference>
<dbReference type="PANTHER" id="PTHR43633">
    <property type="entry name" value="ALCOHOL DEHYDROGENASE YQHD"/>
    <property type="match status" value="1"/>
</dbReference>
<dbReference type="Pfam" id="PF25137">
    <property type="entry name" value="ADH_Fe_C"/>
    <property type="match status" value="1"/>
</dbReference>
<protein>
    <submittedName>
        <fullName evidence="4">Iron-containing alcohol dehydrogenase</fullName>
    </submittedName>
</protein>
<dbReference type="FunFam" id="3.40.50.1970:FF:000003">
    <property type="entry name" value="Alcohol dehydrogenase, iron-containing"/>
    <property type="match status" value="1"/>
</dbReference>
<dbReference type="EMBL" id="CP033169">
    <property type="protein sequence ID" value="AYO31325.1"/>
    <property type="molecule type" value="Genomic_DNA"/>
</dbReference>
<organism evidence="4 5">
    <name type="scientific">Biomaibacter acetigenes</name>
    <dbReference type="NCBI Taxonomy" id="2316383"/>
    <lineage>
        <taxon>Bacteria</taxon>
        <taxon>Bacillati</taxon>
        <taxon>Bacillota</taxon>
        <taxon>Clostridia</taxon>
        <taxon>Thermosediminibacterales</taxon>
        <taxon>Tepidanaerobacteraceae</taxon>
        <taxon>Biomaibacter</taxon>
    </lineage>
</organism>
<dbReference type="Proteomes" id="UP000280960">
    <property type="component" value="Chromosome"/>
</dbReference>
<dbReference type="InterPro" id="IPR044731">
    <property type="entry name" value="BDH-like"/>
</dbReference>
<dbReference type="Gene3D" id="1.20.1090.10">
    <property type="entry name" value="Dehydroquinate synthase-like - alpha domain"/>
    <property type="match status" value="1"/>
</dbReference>